<gene>
    <name evidence="6" type="primary">ptpA</name>
    <name evidence="6" type="ORF">GCM10011613_15190</name>
</gene>
<dbReference type="CDD" id="cd16343">
    <property type="entry name" value="LMWPTP"/>
    <property type="match status" value="1"/>
</dbReference>
<name>A0ABQ3AYR9_9GAMM</name>
<dbReference type="RefSeq" id="WP_189417248.1">
    <property type="nucleotide sequence ID" value="NZ_BMYZ01000001.1"/>
</dbReference>
<keyword evidence="4" id="KW-0904">Protein phosphatase</keyword>
<reference evidence="7" key="1">
    <citation type="journal article" date="2019" name="Int. J. Syst. Evol. Microbiol.">
        <title>The Global Catalogue of Microorganisms (GCM) 10K type strain sequencing project: providing services to taxonomists for standard genome sequencing and annotation.</title>
        <authorList>
            <consortium name="The Broad Institute Genomics Platform"/>
            <consortium name="The Broad Institute Genome Sequencing Center for Infectious Disease"/>
            <person name="Wu L."/>
            <person name="Ma J."/>
        </authorList>
    </citation>
    <scope>NUCLEOTIDE SEQUENCE [LARGE SCALE GENOMIC DNA]</scope>
    <source>
        <strain evidence="7">KCTC 32239</strain>
    </source>
</reference>
<proteinExistence type="inferred from homology"/>
<sequence>MSVKVLFVCLGNICRSPTAEGIFQKMVNDSGLGKRIQIDSAGTANWHQGRAPDSRTIAAAKIRNIDLSVLRARAVKAIDFDEFDYILAMDKNNLAHLEDLKPADYAGHLGLFLAFGKQTKYLEVPDPYHGGSDGFELVLDLVEDAAAGLLEAIQKNKFS</sequence>
<feature type="domain" description="Phosphotyrosine protein phosphatase I" evidence="5">
    <location>
        <begin position="3"/>
        <end position="152"/>
    </location>
</feature>
<dbReference type="Gene3D" id="3.40.50.2300">
    <property type="match status" value="1"/>
</dbReference>
<keyword evidence="7" id="KW-1185">Reference proteome</keyword>
<accession>A0ABQ3AYR9</accession>
<evidence type="ECO:0000313" key="7">
    <source>
        <dbReference type="Proteomes" id="UP000619761"/>
    </source>
</evidence>
<dbReference type="InterPro" id="IPR023485">
    <property type="entry name" value="Ptyr_pPase"/>
</dbReference>
<keyword evidence="3" id="KW-0378">Hydrolase</keyword>
<dbReference type="Pfam" id="PF01451">
    <property type="entry name" value="LMWPc"/>
    <property type="match status" value="1"/>
</dbReference>
<comment type="caution">
    <text evidence="6">The sequence shown here is derived from an EMBL/GenBank/DDBJ whole genome shotgun (WGS) entry which is preliminary data.</text>
</comment>
<dbReference type="InterPro" id="IPR050438">
    <property type="entry name" value="LMW_PTPase"/>
</dbReference>
<dbReference type="PRINTS" id="PR00719">
    <property type="entry name" value="LMWPTPASE"/>
</dbReference>
<dbReference type="EMBL" id="BMYZ01000001">
    <property type="protein sequence ID" value="GGY71412.1"/>
    <property type="molecule type" value="Genomic_DNA"/>
</dbReference>
<dbReference type="PANTHER" id="PTHR11717:SF7">
    <property type="entry name" value="LOW MOLECULAR WEIGHT PHOSPHOTYROSINE PROTEIN PHOSPHATASE"/>
    <property type="match status" value="1"/>
</dbReference>
<dbReference type="SUPFAM" id="SSF52788">
    <property type="entry name" value="Phosphotyrosine protein phosphatases I"/>
    <property type="match status" value="1"/>
</dbReference>
<evidence type="ECO:0000259" key="5">
    <source>
        <dbReference type="SMART" id="SM00226"/>
    </source>
</evidence>
<evidence type="ECO:0000256" key="3">
    <source>
        <dbReference type="ARBA" id="ARBA00022801"/>
    </source>
</evidence>
<evidence type="ECO:0000256" key="1">
    <source>
        <dbReference type="ARBA" id="ARBA00011063"/>
    </source>
</evidence>
<evidence type="ECO:0000256" key="4">
    <source>
        <dbReference type="ARBA" id="ARBA00022912"/>
    </source>
</evidence>
<comment type="similarity">
    <text evidence="1">Belongs to the low molecular weight phosphotyrosine protein phosphatase family.</text>
</comment>
<dbReference type="Proteomes" id="UP000619761">
    <property type="component" value="Unassembled WGS sequence"/>
</dbReference>
<dbReference type="InterPro" id="IPR036196">
    <property type="entry name" value="Ptyr_pPase_sf"/>
</dbReference>
<organism evidence="6 7">
    <name type="scientific">Cellvibrio zantedeschiae</name>
    <dbReference type="NCBI Taxonomy" id="1237077"/>
    <lineage>
        <taxon>Bacteria</taxon>
        <taxon>Pseudomonadati</taxon>
        <taxon>Pseudomonadota</taxon>
        <taxon>Gammaproteobacteria</taxon>
        <taxon>Cellvibrionales</taxon>
        <taxon>Cellvibrionaceae</taxon>
        <taxon>Cellvibrio</taxon>
    </lineage>
</organism>
<dbReference type="PANTHER" id="PTHR11717">
    <property type="entry name" value="LOW MOLECULAR WEIGHT PROTEIN TYROSINE PHOSPHATASE"/>
    <property type="match status" value="1"/>
</dbReference>
<dbReference type="SMART" id="SM00226">
    <property type="entry name" value="LMWPc"/>
    <property type="match status" value="1"/>
</dbReference>
<dbReference type="EC" id="3.1.3.48" evidence="2"/>
<dbReference type="InterPro" id="IPR017867">
    <property type="entry name" value="Tyr_phospatase_low_mol_wt"/>
</dbReference>
<evidence type="ECO:0000313" key="6">
    <source>
        <dbReference type="EMBL" id="GGY71412.1"/>
    </source>
</evidence>
<protein>
    <recommendedName>
        <fullName evidence="2">protein-tyrosine-phosphatase</fullName>
        <ecNumber evidence="2">3.1.3.48</ecNumber>
    </recommendedName>
</protein>
<evidence type="ECO:0000256" key="2">
    <source>
        <dbReference type="ARBA" id="ARBA00013064"/>
    </source>
</evidence>